<accession>A0A841CR03</accession>
<dbReference type="Gene3D" id="1.25.40.10">
    <property type="entry name" value="Tetratricopeptide repeat domain"/>
    <property type="match status" value="1"/>
</dbReference>
<dbReference type="InterPro" id="IPR051677">
    <property type="entry name" value="AfsR-DnrI-RedD_regulator"/>
</dbReference>
<dbReference type="InterPro" id="IPR027417">
    <property type="entry name" value="P-loop_NTPase"/>
</dbReference>
<dbReference type="AlphaFoldDB" id="A0A841CR03"/>
<keyword evidence="4" id="KW-0804">Transcription</keyword>
<evidence type="ECO:0000313" key="7">
    <source>
        <dbReference type="EMBL" id="MBB5958467.1"/>
    </source>
</evidence>
<evidence type="ECO:0000259" key="6">
    <source>
        <dbReference type="PROSITE" id="PS51755"/>
    </source>
</evidence>
<comment type="caution">
    <text evidence="7">The sequence shown here is derived from an EMBL/GenBank/DDBJ whole genome shotgun (WGS) entry which is preliminary data.</text>
</comment>
<dbReference type="SUPFAM" id="SSF52540">
    <property type="entry name" value="P-loop containing nucleoside triphosphate hydrolases"/>
    <property type="match status" value="1"/>
</dbReference>
<dbReference type="CDD" id="cd15831">
    <property type="entry name" value="BTAD"/>
    <property type="match status" value="1"/>
</dbReference>
<keyword evidence="8" id="KW-1185">Reference proteome</keyword>
<dbReference type="SUPFAM" id="SSF48452">
    <property type="entry name" value="TPR-like"/>
    <property type="match status" value="1"/>
</dbReference>
<dbReference type="SMART" id="SM00862">
    <property type="entry name" value="Trans_reg_C"/>
    <property type="match status" value="1"/>
</dbReference>
<dbReference type="SUPFAM" id="SSF46894">
    <property type="entry name" value="C-terminal effector domain of the bipartite response regulators"/>
    <property type="match status" value="1"/>
</dbReference>
<dbReference type="EMBL" id="JACHJN010000008">
    <property type="protein sequence ID" value="MBB5958467.1"/>
    <property type="molecule type" value="Genomic_DNA"/>
</dbReference>
<dbReference type="Pfam" id="PF03704">
    <property type="entry name" value="BTAD"/>
    <property type="match status" value="1"/>
</dbReference>
<comment type="similarity">
    <text evidence="1">Belongs to the AfsR/DnrI/RedD regulatory family.</text>
</comment>
<dbReference type="InterPro" id="IPR011990">
    <property type="entry name" value="TPR-like_helical_dom_sf"/>
</dbReference>
<keyword evidence="3 5" id="KW-0238">DNA-binding</keyword>
<protein>
    <submittedName>
        <fullName evidence="7">DNA-binding SARP family transcriptional activator</fullName>
    </submittedName>
</protein>
<feature type="domain" description="OmpR/PhoB-type" evidence="6">
    <location>
        <begin position="1"/>
        <end position="94"/>
    </location>
</feature>
<organism evidence="7 8">
    <name type="scientific">Saccharothrix tamanrassetensis</name>
    <dbReference type="NCBI Taxonomy" id="1051531"/>
    <lineage>
        <taxon>Bacteria</taxon>
        <taxon>Bacillati</taxon>
        <taxon>Actinomycetota</taxon>
        <taxon>Actinomycetes</taxon>
        <taxon>Pseudonocardiales</taxon>
        <taxon>Pseudonocardiaceae</taxon>
        <taxon>Saccharothrix</taxon>
    </lineage>
</organism>
<dbReference type="PANTHER" id="PTHR35807">
    <property type="entry name" value="TRANSCRIPTIONAL REGULATOR REDD-RELATED"/>
    <property type="match status" value="1"/>
</dbReference>
<evidence type="ECO:0000256" key="2">
    <source>
        <dbReference type="ARBA" id="ARBA00023015"/>
    </source>
</evidence>
<dbReference type="GO" id="GO:0006355">
    <property type="term" value="P:regulation of DNA-templated transcription"/>
    <property type="evidence" value="ECO:0007669"/>
    <property type="project" value="InterPro"/>
</dbReference>
<name>A0A841CR03_9PSEU</name>
<evidence type="ECO:0000256" key="3">
    <source>
        <dbReference type="ARBA" id="ARBA00023125"/>
    </source>
</evidence>
<dbReference type="PANTHER" id="PTHR35807:SF1">
    <property type="entry name" value="TRANSCRIPTIONAL REGULATOR REDD"/>
    <property type="match status" value="1"/>
</dbReference>
<evidence type="ECO:0000256" key="1">
    <source>
        <dbReference type="ARBA" id="ARBA00005820"/>
    </source>
</evidence>
<dbReference type="Pfam" id="PF00486">
    <property type="entry name" value="Trans_reg_C"/>
    <property type="match status" value="1"/>
</dbReference>
<feature type="DNA-binding region" description="OmpR/PhoB-type" evidence="5">
    <location>
        <begin position="1"/>
        <end position="94"/>
    </location>
</feature>
<dbReference type="GO" id="GO:0000160">
    <property type="term" value="P:phosphorelay signal transduction system"/>
    <property type="evidence" value="ECO:0007669"/>
    <property type="project" value="InterPro"/>
</dbReference>
<evidence type="ECO:0000313" key="8">
    <source>
        <dbReference type="Proteomes" id="UP000547510"/>
    </source>
</evidence>
<dbReference type="InterPro" id="IPR036388">
    <property type="entry name" value="WH-like_DNA-bd_sf"/>
</dbReference>
<evidence type="ECO:0000256" key="5">
    <source>
        <dbReference type="PROSITE-ProRule" id="PRU01091"/>
    </source>
</evidence>
<keyword evidence="2" id="KW-0805">Transcription regulation</keyword>
<dbReference type="PRINTS" id="PR00364">
    <property type="entry name" value="DISEASERSIST"/>
</dbReference>
<dbReference type="GO" id="GO:0043531">
    <property type="term" value="F:ADP binding"/>
    <property type="evidence" value="ECO:0007669"/>
    <property type="project" value="InterPro"/>
</dbReference>
<dbReference type="SMART" id="SM01043">
    <property type="entry name" value="BTAD"/>
    <property type="match status" value="1"/>
</dbReference>
<dbReference type="CDD" id="cd00383">
    <property type="entry name" value="trans_reg_C"/>
    <property type="match status" value="1"/>
</dbReference>
<evidence type="ECO:0000256" key="4">
    <source>
        <dbReference type="ARBA" id="ARBA00023163"/>
    </source>
</evidence>
<reference evidence="7 8" key="1">
    <citation type="submission" date="2020-08" db="EMBL/GenBank/DDBJ databases">
        <title>Genomic Encyclopedia of Type Strains, Phase III (KMG-III): the genomes of soil and plant-associated and newly described type strains.</title>
        <authorList>
            <person name="Whitman W."/>
        </authorList>
    </citation>
    <scope>NUCLEOTIDE SEQUENCE [LARGE SCALE GENOMIC DNA]</scope>
    <source>
        <strain evidence="7 8">CECT 8640</strain>
    </source>
</reference>
<dbReference type="PROSITE" id="PS51755">
    <property type="entry name" value="OMPR_PHOB"/>
    <property type="match status" value="1"/>
</dbReference>
<dbReference type="InterPro" id="IPR016032">
    <property type="entry name" value="Sig_transdc_resp-reg_C-effctor"/>
</dbReference>
<gene>
    <name evidence="7" type="ORF">FHS29_005075</name>
</gene>
<dbReference type="Gene3D" id="1.10.10.10">
    <property type="entry name" value="Winged helix-like DNA-binding domain superfamily/Winged helix DNA-binding domain"/>
    <property type="match status" value="1"/>
</dbReference>
<dbReference type="Gene3D" id="3.40.50.300">
    <property type="entry name" value="P-loop containing nucleotide triphosphate hydrolases"/>
    <property type="match status" value="1"/>
</dbReference>
<proteinExistence type="inferred from homology"/>
<dbReference type="RefSeq" id="WP_312865091.1">
    <property type="nucleotide sequence ID" value="NZ_JACHJN010000008.1"/>
</dbReference>
<dbReference type="InterPro" id="IPR005158">
    <property type="entry name" value="BTAD"/>
</dbReference>
<dbReference type="InterPro" id="IPR001867">
    <property type="entry name" value="OmpR/PhoB-type_DNA-bd"/>
</dbReference>
<sequence>MPVEFGLLGEITMLVDGLAVELGPARQRCVLAALAVDAGRVVPVERLIERVWGADTPPRGRAALHSHISRLRHALPAADGVQIVLRSGGYVLVVDQADHAVDLRRFRDLCTRARGTDDDMRQVALLTEALALWRGEPLTGLSGQWVEAERDRLRQELLDAEHDLVDAQLRVGSGEELVAQLSARTARYPLDERVAGQYLLALYRAGRSADALEHYRRLRESLVEELGADPGGPLQELHRRILAADSTLSAPPGARVEPAVVPRQLPAAPPHFTGRDTDLAALTTILDEARQGRMMVISAIAGAGGIGKTWLAVHWAHQRRGQFPDGQLFVDLRGFSPDSDPTAPAVALRGFLDALGVEPHRVPAHPQAQTALFRSLVARKQMLIVLDNAADAEQVAPLLPGGDSCTVLVTSRRTLTGLITRHGAHHLTLDTLRRDEARALLTRRLGAERIAAEQESVAELAGLCGGFPLALGIIAGRAHAHPRIPLAEFVTELHDLGVNALDDNDSSTGMPTVLSWSYRALTSEQQIVFGLLGIAPGPDIGCPQPPASPAFTRHRRGGCCVAWRTHRCLVEMPTAATRCTT</sequence>
<dbReference type="Proteomes" id="UP000547510">
    <property type="component" value="Unassembled WGS sequence"/>
</dbReference>
<dbReference type="GO" id="GO:0003677">
    <property type="term" value="F:DNA binding"/>
    <property type="evidence" value="ECO:0007669"/>
    <property type="project" value="UniProtKB-UniRule"/>
</dbReference>